<dbReference type="NCBIfam" id="NF047847">
    <property type="entry name" value="SS_mature_LptM"/>
    <property type="match status" value="1"/>
</dbReference>
<feature type="region of interest" description="Disordered" evidence="7">
    <location>
        <begin position="17"/>
        <end position="110"/>
    </location>
</feature>
<evidence type="ECO:0000256" key="4">
    <source>
        <dbReference type="ARBA" id="ARBA00023139"/>
    </source>
</evidence>
<gene>
    <name evidence="8" type="ORF">B9H00_07470</name>
</gene>
<evidence type="ECO:0000256" key="7">
    <source>
        <dbReference type="SAM" id="MobiDB-lite"/>
    </source>
</evidence>
<dbReference type="AlphaFoldDB" id="A0A240UN47"/>
<dbReference type="Proteomes" id="UP000194457">
    <property type="component" value="Chromosome"/>
</dbReference>
<evidence type="ECO:0000313" key="9">
    <source>
        <dbReference type="Proteomes" id="UP000194457"/>
    </source>
</evidence>
<dbReference type="OrthoDB" id="8550022at2"/>
<sequence length="110" mass="11043">MNRLILAMMTTLVLAGCGQTGPLYMPDNQQARDRYDPQGDYQSGDAQADSAKQDSARQDDAQQGDDAEHQSAISVPEGDSSPATTTAGTVGGAASTGAPASPAAAGQGGT</sequence>
<feature type="compositionally biased region" description="Low complexity" evidence="7">
    <location>
        <begin position="80"/>
        <end position="110"/>
    </location>
</feature>
<accession>A0A240UN47</accession>
<evidence type="ECO:0000256" key="1">
    <source>
        <dbReference type="ARBA" id="ARBA00004459"/>
    </source>
</evidence>
<name>A0A240UN47_9GAMM</name>
<proteinExistence type="predicted"/>
<keyword evidence="5" id="KW-0998">Cell outer membrane</keyword>
<dbReference type="RefSeq" id="WP_086900128.1">
    <property type="nucleotide sequence ID" value="NZ_CP021358.1"/>
</dbReference>
<dbReference type="KEGG" id="kma:B9H00_07470"/>
<dbReference type="EMBL" id="CP021358">
    <property type="protein sequence ID" value="ART62911.1"/>
    <property type="molecule type" value="Genomic_DNA"/>
</dbReference>
<keyword evidence="4" id="KW-0564">Palmitate</keyword>
<protein>
    <submittedName>
        <fullName evidence="8">Uncharacterized protein</fullName>
    </submittedName>
</protein>
<keyword evidence="2" id="KW-0732">Signal</keyword>
<dbReference type="PROSITE" id="PS51257">
    <property type="entry name" value="PROKAR_LIPOPROTEIN"/>
    <property type="match status" value="1"/>
</dbReference>
<keyword evidence="9" id="KW-1185">Reference proteome</keyword>
<evidence type="ECO:0000256" key="3">
    <source>
        <dbReference type="ARBA" id="ARBA00023136"/>
    </source>
</evidence>
<dbReference type="GO" id="GO:0009279">
    <property type="term" value="C:cell outer membrane"/>
    <property type="evidence" value="ECO:0007669"/>
    <property type="project" value="UniProtKB-SubCell"/>
</dbReference>
<organism evidence="8 9">
    <name type="scientific">Kushneria marisflavi</name>
    <dbReference type="NCBI Taxonomy" id="157779"/>
    <lineage>
        <taxon>Bacteria</taxon>
        <taxon>Pseudomonadati</taxon>
        <taxon>Pseudomonadota</taxon>
        <taxon>Gammaproteobacteria</taxon>
        <taxon>Oceanospirillales</taxon>
        <taxon>Halomonadaceae</taxon>
        <taxon>Kushneria</taxon>
    </lineage>
</organism>
<keyword evidence="6" id="KW-0449">Lipoprotein</keyword>
<evidence type="ECO:0000256" key="5">
    <source>
        <dbReference type="ARBA" id="ARBA00023237"/>
    </source>
</evidence>
<keyword evidence="3" id="KW-0472">Membrane</keyword>
<evidence type="ECO:0000313" key="8">
    <source>
        <dbReference type="EMBL" id="ART62911.1"/>
    </source>
</evidence>
<evidence type="ECO:0000256" key="6">
    <source>
        <dbReference type="ARBA" id="ARBA00023288"/>
    </source>
</evidence>
<dbReference type="Pfam" id="PF13627">
    <property type="entry name" value="LptM_cons"/>
    <property type="match status" value="1"/>
</dbReference>
<dbReference type="InterPro" id="IPR032831">
    <property type="entry name" value="LptM_cons"/>
</dbReference>
<reference evidence="8 9" key="1">
    <citation type="submission" date="2017-05" db="EMBL/GenBank/DDBJ databases">
        <authorList>
            <person name="Song R."/>
            <person name="Chenine A.L."/>
            <person name="Ruprecht R.M."/>
        </authorList>
    </citation>
    <scope>NUCLEOTIDE SEQUENCE [LARGE SCALE GENOMIC DNA]</scope>
    <source>
        <strain evidence="8">SW32</strain>
    </source>
</reference>
<feature type="compositionally biased region" description="Basic and acidic residues" evidence="7">
    <location>
        <begin position="51"/>
        <end position="60"/>
    </location>
</feature>
<evidence type="ECO:0000256" key="2">
    <source>
        <dbReference type="ARBA" id="ARBA00022729"/>
    </source>
</evidence>
<comment type="subcellular location">
    <subcellularLocation>
        <location evidence="1">Cell outer membrane</location>
        <topology evidence="1">Lipid-anchor</topology>
    </subcellularLocation>
</comment>